<dbReference type="GO" id="GO:0005762">
    <property type="term" value="C:mitochondrial large ribosomal subunit"/>
    <property type="evidence" value="ECO:0007669"/>
    <property type="project" value="TreeGrafter"/>
</dbReference>
<dbReference type="Pfam" id="PF05046">
    <property type="entry name" value="Img2"/>
    <property type="match status" value="1"/>
</dbReference>
<keyword evidence="8" id="KW-1185">Reference proteome</keyword>
<proteinExistence type="inferred from homology"/>
<sequence>MASVPFMPFLRPLPLPRLSYIHILQRQISSLPHLCQKATIIVSKTPTPPPASPAVKPSAQVGLAALPPLPYHVHRTASQKLPIYHLAKRGGNLHQTRIRKIEGNVEKLREEIVAGLALKEETVVINRLTGHIIIKGWYKDNIKRFLEERHF</sequence>
<dbReference type="PANTHER" id="PTHR13477:SF0">
    <property type="entry name" value="LARGE RIBOSOMAL SUBUNIT PROTEIN ML49"/>
    <property type="match status" value="1"/>
</dbReference>
<keyword evidence="5" id="KW-0687">Ribonucleoprotein</keyword>
<comment type="subcellular location">
    <subcellularLocation>
        <location evidence="1">Mitochondrion</location>
    </subcellularLocation>
</comment>
<evidence type="ECO:0000256" key="5">
    <source>
        <dbReference type="ARBA" id="ARBA00023274"/>
    </source>
</evidence>
<evidence type="ECO:0000256" key="3">
    <source>
        <dbReference type="ARBA" id="ARBA00022980"/>
    </source>
</evidence>
<dbReference type="EMBL" id="JACCJC010000024">
    <property type="protein sequence ID" value="KAF6235683.1"/>
    <property type="molecule type" value="Genomic_DNA"/>
</dbReference>
<protein>
    <recommendedName>
        <fullName evidence="6">Large ribosomal subunit protein mL49</fullName>
    </recommendedName>
</protein>
<dbReference type="Proteomes" id="UP000578531">
    <property type="component" value="Unassembled WGS sequence"/>
</dbReference>
<organism evidence="7 8">
    <name type="scientific">Letharia columbiana</name>
    <dbReference type="NCBI Taxonomy" id="112416"/>
    <lineage>
        <taxon>Eukaryota</taxon>
        <taxon>Fungi</taxon>
        <taxon>Dikarya</taxon>
        <taxon>Ascomycota</taxon>
        <taxon>Pezizomycotina</taxon>
        <taxon>Lecanoromycetes</taxon>
        <taxon>OSLEUM clade</taxon>
        <taxon>Lecanoromycetidae</taxon>
        <taxon>Lecanorales</taxon>
        <taxon>Lecanorineae</taxon>
        <taxon>Parmeliaceae</taxon>
        <taxon>Letharia</taxon>
    </lineage>
</organism>
<evidence type="ECO:0000256" key="1">
    <source>
        <dbReference type="ARBA" id="ARBA00004173"/>
    </source>
</evidence>
<dbReference type="RefSeq" id="XP_037165051.1">
    <property type="nucleotide sequence ID" value="XM_037308277.1"/>
</dbReference>
<keyword evidence="4" id="KW-0496">Mitochondrion</keyword>
<name>A0A8H6L4U8_9LECA</name>
<evidence type="ECO:0000256" key="4">
    <source>
        <dbReference type="ARBA" id="ARBA00023128"/>
    </source>
</evidence>
<evidence type="ECO:0000256" key="2">
    <source>
        <dbReference type="ARBA" id="ARBA00005677"/>
    </source>
</evidence>
<dbReference type="GO" id="GO:0003735">
    <property type="term" value="F:structural constituent of ribosome"/>
    <property type="evidence" value="ECO:0007669"/>
    <property type="project" value="InterPro"/>
</dbReference>
<dbReference type="PANTHER" id="PTHR13477">
    <property type="entry name" value="MITOCHONDRIAL 39S RIBOSOMAL PROTEIN L49"/>
    <property type="match status" value="1"/>
</dbReference>
<dbReference type="GeneID" id="59288027"/>
<comment type="similarity">
    <text evidence="2">Belongs to the mitochondrion-specific ribosomal protein mL49 family.</text>
</comment>
<dbReference type="InterPro" id="IPR007740">
    <property type="entry name" value="Ribosomal_mL49"/>
</dbReference>
<dbReference type="OrthoDB" id="19439at2759"/>
<dbReference type="Gene3D" id="3.30.780.10">
    <property type="entry name" value="SUI1-like domain"/>
    <property type="match status" value="1"/>
</dbReference>
<reference evidence="7 8" key="1">
    <citation type="journal article" date="2020" name="Genomics">
        <title>Complete, high-quality genomes from long-read metagenomic sequencing of two wolf lichen thalli reveals enigmatic genome architecture.</title>
        <authorList>
            <person name="McKenzie S.K."/>
            <person name="Walston R.F."/>
            <person name="Allen J.L."/>
        </authorList>
    </citation>
    <scope>NUCLEOTIDE SEQUENCE [LARGE SCALE GENOMIC DNA]</scope>
    <source>
        <strain evidence="7">WasteWater2</strain>
    </source>
</reference>
<comment type="caution">
    <text evidence="7">The sequence shown here is derived from an EMBL/GenBank/DDBJ whole genome shotgun (WGS) entry which is preliminary data.</text>
</comment>
<dbReference type="AlphaFoldDB" id="A0A8H6L4U8"/>
<evidence type="ECO:0000256" key="6">
    <source>
        <dbReference type="ARBA" id="ARBA00035191"/>
    </source>
</evidence>
<keyword evidence="3" id="KW-0689">Ribosomal protein</keyword>
<accession>A0A8H6L4U8</accession>
<evidence type="ECO:0000313" key="8">
    <source>
        <dbReference type="Proteomes" id="UP000578531"/>
    </source>
</evidence>
<gene>
    <name evidence="7" type="ORF">HO173_006366</name>
</gene>
<dbReference type="GO" id="GO:0006412">
    <property type="term" value="P:translation"/>
    <property type="evidence" value="ECO:0007669"/>
    <property type="project" value="InterPro"/>
</dbReference>
<evidence type="ECO:0000313" key="7">
    <source>
        <dbReference type="EMBL" id="KAF6235683.1"/>
    </source>
</evidence>